<dbReference type="PANTHER" id="PTHR43133:SF46">
    <property type="entry name" value="RNA POLYMERASE SIGMA-70 FACTOR ECF SUBFAMILY"/>
    <property type="match status" value="1"/>
</dbReference>
<dbReference type="Proteomes" id="UP000284243">
    <property type="component" value="Unassembled WGS sequence"/>
</dbReference>
<keyword evidence="3" id="KW-0731">Sigma factor</keyword>
<dbReference type="InterPro" id="IPR039425">
    <property type="entry name" value="RNA_pol_sigma-70-like"/>
</dbReference>
<dbReference type="GO" id="GO:0006352">
    <property type="term" value="P:DNA-templated transcription initiation"/>
    <property type="evidence" value="ECO:0007669"/>
    <property type="project" value="InterPro"/>
</dbReference>
<dbReference type="SMART" id="SM00421">
    <property type="entry name" value="HTH_LUXR"/>
    <property type="match status" value="1"/>
</dbReference>
<evidence type="ECO:0000313" key="6">
    <source>
        <dbReference type="EMBL" id="RGU54322.1"/>
    </source>
</evidence>
<dbReference type="NCBIfam" id="TIGR02985">
    <property type="entry name" value="Sig70_bacteroi1"/>
    <property type="match status" value="1"/>
</dbReference>
<evidence type="ECO:0000256" key="3">
    <source>
        <dbReference type="ARBA" id="ARBA00023082"/>
    </source>
</evidence>
<dbReference type="Gene3D" id="1.10.10.10">
    <property type="entry name" value="Winged helix-like DNA-binding domain superfamily/Winged helix DNA-binding domain"/>
    <property type="match status" value="1"/>
</dbReference>
<dbReference type="GO" id="GO:0003677">
    <property type="term" value="F:DNA binding"/>
    <property type="evidence" value="ECO:0007669"/>
    <property type="project" value="InterPro"/>
</dbReference>
<dbReference type="InterPro" id="IPR013249">
    <property type="entry name" value="RNA_pol_sigma70_r4_t2"/>
</dbReference>
<dbReference type="InterPro" id="IPR036388">
    <property type="entry name" value="WH-like_DNA-bd_sf"/>
</dbReference>
<dbReference type="AlphaFoldDB" id="A0A412TKL1"/>
<dbReference type="SUPFAM" id="SSF88946">
    <property type="entry name" value="Sigma2 domain of RNA polymerase sigma factors"/>
    <property type="match status" value="1"/>
</dbReference>
<evidence type="ECO:0000256" key="1">
    <source>
        <dbReference type="ARBA" id="ARBA00010641"/>
    </source>
</evidence>
<dbReference type="Pfam" id="PF04542">
    <property type="entry name" value="Sigma70_r2"/>
    <property type="match status" value="1"/>
</dbReference>
<evidence type="ECO:0000259" key="5">
    <source>
        <dbReference type="SMART" id="SM00421"/>
    </source>
</evidence>
<protein>
    <submittedName>
        <fullName evidence="6">RNA polymerase sigma-70 factor</fullName>
    </submittedName>
</protein>
<keyword evidence="2" id="KW-0805">Transcription regulation</keyword>
<gene>
    <name evidence="6" type="ORF">DWW57_16555</name>
</gene>
<comment type="similarity">
    <text evidence="1">Belongs to the sigma-70 factor family. ECF subfamily.</text>
</comment>
<dbReference type="EMBL" id="QRYC01000033">
    <property type="protein sequence ID" value="RGU54322.1"/>
    <property type="molecule type" value="Genomic_DNA"/>
</dbReference>
<dbReference type="InterPro" id="IPR000792">
    <property type="entry name" value="Tscrpt_reg_LuxR_C"/>
</dbReference>
<accession>A0A412TKL1</accession>
<dbReference type="InterPro" id="IPR007627">
    <property type="entry name" value="RNA_pol_sigma70_r2"/>
</dbReference>
<dbReference type="InterPro" id="IPR013324">
    <property type="entry name" value="RNA_pol_sigma_r3/r4-like"/>
</dbReference>
<reference evidence="6 7" key="1">
    <citation type="submission" date="2018-08" db="EMBL/GenBank/DDBJ databases">
        <title>A genome reference for cultivated species of the human gut microbiota.</title>
        <authorList>
            <person name="Zou Y."/>
            <person name="Xue W."/>
            <person name="Luo G."/>
        </authorList>
    </citation>
    <scope>NUCLEOTIDE SEQUENCE [LARGE SCALE GENOMIC DNA]</scope>
    <source>
        <strain evidence="6 7">AF16-14</strain>
    </source>
</reference>
<dbReference type="InterPro" id="IPR013325">
    <property type="entry name" value="RNA_pol_sigma_r2"/>
</dbReference>
<evidence type="ECO:0000313" key="7">
    <source>
        <dbReference type="Proteomes" id="UP000284243"/>
    </source>
</evidence>
<dbReference type="PRINTS" id="PR00038">
    <property type="entry name" value="HTHLUXR"/>
</dbReference>
<comment type="caution">
    <text evidence="6">The sequence shown here is derived from an EMBL/GenBank/DDBJ whole genome shotgun (WGS) entry which is preliminary data.</text>
</comment>
<name>A0A412TKL1_9BACT</name>
<organism evidence="6 7">
    <name type="scientific">Odoribacter splanchnicus</name>
    <dbReference type="NCBI Taxonomy" id="28118"/>
    <lineage>
        <taxon>Bacteria</taxon>
        <taxon>Pseudomonadati</taxon>
        <taxon>Bacteroidota</taxon>
        <taxon>Bacteroidia</taxon>
        <taxon>Bacteroidales</taxon>
        <taxon>Odoribacteraceae</taxon>
        <taxon>Odoribacter</taxon>
    </lineage>
</organism>
<keyword evidence="4" id="KW-0804">Transcription</keyword>
<dbReference type="InterPro" id="IPR014327">
    <property type="entry name" value="RNA_pol_sigma70_bacteroid"/>
</dbReference>
<dbReference type="PANTHER" id="PTHR43133">
    <property type="entry name" value="RNA POLYMERASE ECF-TYPE SIGMA FACTO"/>
    <property type="match status" value="1"/>
</dbReference>
<dbReference type="Gene3D" id="1.10.1740.10">
    <property type="match status" value="1"/>
</dbReference>
<evidence type="ECO:0000256" key="2">
    <source>
        <dbReference type="ARBA" id="ARBA00023015"/>
    </source>
</evidence>
<evidence type="ECO:0000256" key="4">
    <source>
        <dbReference type="ARBA" id="ARBA00023163"/>
    </source>
</evidence>
<dbReference type="Pfam" id="PF08281">
    <property type="entry name" value="Sigma70_r4_2"/>
    <property type="match status" value="1"/>
</dbReference>
<sequence length="197" mass="23483">MLQIPAKRIERFFMKEYDLDHEKTFISAFQAGEEKVFRYVFEKFYSSLCVYCLRLIREECVAADLVQEAFVKLWENRQNFSSLLTIRSYLYTIVRNSGINYLRYVKMKAEKLEERGEETETSAVELIIRQEVERQLLEMIQELTPECRRVVNLLSEGKSYKEVGELLHISANTVKNHRVRAVKILRERVQKLWGLFI</sequence>
<dbReference type="InterPro" id="IPR014284">
    <property type="entry name" value="RNA_pol_sigma-70_dom"/>
</dbReference>
<feature type="domain" description="HTH luxR-type" evidence="5">
    <location>
        <begin position="140"/>
        <end position="195"/>
    </location>
</feature>
<dbReference type="NCBIfam" id="TIGR02937">
    <property type="entry name" value="sigma70-ECF"/>
    <property type="match status" value="1"/>
</dbReference>
<dbReference type="SUPFAM" id="SSF88659">
    <property type="entry name" value="Sigma3 and sigma4 domains of RNA polymerase sigma factors"/>
    <property type="match status" value="1"/>
</dbReference>
<proteinExistence type="inferred from homology"/>
<dbReference type="GO" id="GO:0016987">
    <property type="term" value="F:sigma factor activity"/>
    <property type="evidence" value="ECO:0007669"/>
    <property type="project" value="UniProtKB-KW"/>
</dbReference>